<keyword evidence="1" id="KW-1133">Transmembrane helix</keyword>
<feature type="transmembrane region" description="Helical" evidence="1">
    <location>
        <begin position="23"/>
        <end position="52"/>
    </location>
</feature>
<evidence type="ECO:0000256" key="1">
    <source>
        <dbReference type="SAM" id="Phobius"/>
    </source>
</evidence>
<dbReference type="Pfam" id="PF16933">
    <property type="entry name" value="PelG"/>
    <property type="match status" value="1"/>
</dbReference>
<reference evidence="2" key="1">
    <citation type="submission" date="2017-05" db="EMBL/GenBank/DDBJ databases">
        <authorList>
            <person name="Varghese N."/>
            <person name="Submissions S."/>
        </authorList>
    </citation>
    <scope>NUCLEOTIDE SEQUENCE</scope>
    <source>
        <strain evidence="2">DSM 18763</strain>
    </source>
</reference>
<name>A0AA45WIA4_9AQUI</name>
<keyword evidence="3" id="KW-1185">Reference proteome</keyword>
<dbReference type="InterPro" id="IPR031617">
    <property type="entry name" value="PelG"/>
</dbReference>
<feature type="transmembrane region" description="Helical" evidence="1">
    <location>
        <begin position="64"/>
        <end position="84"/>
    </location>
</feature>
<dbReference type="EMBL" id="FXTX01000001">
    <property type="protein sequence ID" value="SMP00312.1"/>
    <property type="molecule type" value="Genomic_DNA"/>
</dbReference>
<feature type="transmembrane region" description="Helical" evidence="1">
    <location>
        <begin position="364"/>
        <end position="392"/>
    </location>
</feature>
<dbReference type="RefSeq" id="WP_265133744.1">
    <property type="nucleotide sequence ID" value="NZ_FXTX01000001.1"/>
</dbReference>
<keyword evidence="1" id="KW-0472">Membrane</keyword>
<feature type="transmembrane region" description="Helical" evidence="1">
    <location>
        <begin position="399"/>
        <end position="417"/>
    </location>
</feature>
<protein>
    <submittedName>
        <fullName evidence="2">Uncharacterized membrane protein</fullName>
    </submittedName>
</protein>
<gene>
    <name evidence="2" type="ORF">SAMN06264868_10153</name>
</gene>
<feature type="transmembrane region" description="Helical" evidence="1">
    <location>
        <begin position="423"/>
        <end position="443"/>
    </location>
</feature>
<evidence type="ECO:0000313" key="2">
    <source>
        <dbReference type="EMBL" id="SMP00312.1"/>
    </source>
</evidence>
<accession>A0AA45WIA4</accession>
<feature type="transmembrane region" description="Helical" evidence="1">
    <location>
        <begin position="275"/>
        <end position="293"/>
    </location>
</feature>
<feature type="transmembrane region" description="Helical" evidence="1">
    <location>
        <begin position="164"/>
        <end position="183"/>
    </location>
</feature>
<dbReference type="Proteomes" id="UP001157947">
    <property type="component" value="Unassembled WGS sequence"/>
</dbReference>
<organism evidence="2 3">
    <name type="scientific">Venenivibrio stagnispumantis</name>
    <dbReference type="NCBI Taxonomy" id="407998"/>
    <lineage>
        <taxon>Bacteria</taxon>
        <taxon>Pseudomonadati</taxon>
        <taxon>Aquificota</taxon>
        <taxon>Aquificia</taxon>
        <taxon>Aquificales</taxon>
        <taxon>Hydrogenothermaceae</taxon>
        <taxon>Venenivibrio</taxon>
    </lineage>
</organism>
<comment type="caution">
    <text evidence="2">The sequence shown here is derived from an EMBL/GenBank/DDBJ whole genome shotgun (WGS) entry which is preliminary data.</text>
</comment>
<keyword evidence="1" id="KW-0812">Transmembrane</keyword>
<feature type="transmembrane region" description="Helical" evidence="1">
    <location>
        <begin position="231"/>
        <end position="255"/>
    </location>
</feature>
<proteinExistence type="predicted"/>
<feature type="transmembrane region" description="Helical" evidence="1">
    <location>
        <begin position="332"/>
        <end position="352"/>
    </location>
</feature>
<feature type="transmembrane region" description="Helical" evidence="1">
    <location>
        <begin position="104"/>
        <end position="127"/>
    </location>
</feature>
<evidence type="ECO:0000313" key="3">
    <source>
        <dbReference type="Proteomes" id="UP001157947"/>
    </source>
</evidence>
<feature type="transmembrane region" description="Helical" evidence="1">
    <location>
        <begin position="133"/>
        <end position="152"/>
    </location>
</feature>
<feature type="transmembrane region" description="Helical" evidence="1">
    <location>
        <begin position="189"/>
        <end position="210"/>
    </location>
</feature>
<sequence>MAGIGFELRKILKENSLLSILKVYGYSAVLSSGSWIISILSIVFIGIVNIYITKKYTDIVQFQVVITYLIAFSLIFTGFFQLSFTRYIADRLFEKDYKRVLPNYFGVLFITFLVGLLVFIPLSLWIFPQQSNLFKILFISSFLVLCGIWLSNSLLLGLKEYKKIVSFFAIGYLIVIILSYLIRKFGLDGYLFSFFLGNSFIFFSIVYLIVKHYESDKLFELDFLLNKKHRIYFSIAGAGLFYNLGIWIDKFIFWIHPETNYNVIGKLNASIVYDLPIFLAYLSIVPGMAIFFYRLEADFAEKYDNLFNAIRTDGTFEQIITYKNDMIETIRIAIKETIITQGIFNILIYIFSKDIFKVLNIPLLYLPLFYIDLVGVQLQLAFMAILAILFYIDRKRESLFLTLLFFCLNGIFSYLSIKAGYMFYGYGFALSLLISFIVSLIILRRNIDDIEYETFSLQ</sequence>
<dbReference type="AlphaFoldDB" id="A0AA45WIA4"/>